<organism evidence="1 2">
    <name type="scientific">Streptomyces misionensis</name>
    <dbReference type="NCBI Taxonomy" id="67331"/>
    <lineage>
        <taxon>Bacteria</taxon>
        <taxon>Bacillati</taxon>
        <taxon>Actinomycetota</taxon>
        <taxon>Actinomycetes</taxon>
        <taxon>Kitasatosporales</taxon>
        <taxon>Streptomycetaceae</taxon>
        <taxon>Streptomyces</taxon>
    </lineage>
</organism>
<evidence type="ECO:0000313" key="1">
    <source>
        <dbReference type="EMBL" id="SEB31295.1"/>
    </source>
</evidence>
<evidence type="ECO:0000313" key="2">
    <source>
        <dbReference type="Proteomes" id="UP000182375"/>
    </source>
</evidence>
<protein>
    <submittedName>
        <fullName evidence="1">Helix-turn-helix, Psq domain</fullName>
    </submittedName>
</protein>
<accession>A0A1H4IBM4</accession>
<dbReference type="GeneID" id="95509462"/>
<proteinExistence type="predicted"/>
<dbReference type="EMBL" id="FNTD01000003">
    <property type="protein sequence ID" value="SEB31295.1"/>
    <property type="molecule type" value="Genomic_DNA"/>
</dbReference>
<gene>
    <name evidence="1" type="ORF">SAMN04490357_0144</name>
</gene>
<dbReference type="AlphaFoldDB" id="A0A1H4IBM4"/>
<dbReference type="RefSeq" id="WP_074990013.1">
    <property type="nucleotide sequence ID" value="NZ_FNTD01000003.1"/>
</dbReference>
<reference evidence="1 2" key="1">
    <citation type="submission" date="2016-10" db="EMBL/GenBank/DDBJ databases">
        <authorList>
            <person name="de Groot N.N."/>
        </authorList>
    </citation>
    <scope>NUCLEOTIDE SEQUENCE [LARGE SCALE GENOMIC DNA]</scope>
    <source>
        <strain evidence="1 2">DSM 40306</strain>
    </source>
</reference>
<dbReference type="Proteomes" id="UP000182375">
    <property type="component" value="Unassembled WGS sequence"/>
</dbReference>
<sequence>MMSAPAFRDTSDFSRVMLHGDLGSDEEVTAFLLYAKAELGLRLAQRKLQRASRERSERIALVADLTGSQRRAARVLGLNQSTISRALRERPQLP</sequence>
<name>A0A1H4IBM4_9ACTN</name>